<evidence type="ECO:0000313" key="2">
    <source>
        <dbReference type="Proteomes" id="UP000749559"/>
    </source>
</evidence>
<dbReference type="PANTHER" id="PTHR47635">
    <property type="entry name" value="CUB DOMAIN-CONTAINING PROTEIN"/>
    <property type="match status" value="1"/>
</dbReference>
<reference evidence="1" key="1">
    <citation type="submission" date="2022-03" db="EMBL/GenBank/DDBJ databases">
        <authorList>
            <person name="Martin C."/>
        </authorList>
    </citation>
    <scope>NUCLEOTIDE SEQUENCE</scope>
</reference>
<organism evidence="1 2">
    <name type="scientific">Owenia fusiformis</name>
    <name type="common">Polychaete worm</name>
    <dbReference type="NCBI Taxonomy" id="6347"/>
    <lineage>
        <taxon>Eukaryota</taxon>
        <taxon>Metazoa</taxon>
        <taxon>Spiralia</taxon>
        <taxon>Lophotrochozoa</taxon>
        <taxon>Annelida</taxon>
        <taxon>Polychaeta</taxon>
        <taxon>Sedentaria</taxon>
        <taxon>Canalipalpata</taxon>
        <taxon>Sabellida</taxon>
        <taxon>Oweniida</taxon>
        <taxon>Oweniidae</taxon>
        <taxon>Owenia</taxon>
    </lineage>
</organism>
<dbReference type="Gene3D" id="2.60.120.200">
    <property type="match status" value="1"/>
</dbReference>
<dbReference type="PANTHER" id="PTHR47635:SF2">
    <property type="entry name" value="LAMG-LIKE JELLYROLL FOLD DOMAIN-CONTAINING PROTEIN"/>
    <property type="match status" value="1"/>
</dbReference>
<dbReference type="Pfam" id="PF13385">
    <property type="entry name" value="Laminin_G_3"/>
    <property type="match status" value="1"/>
</dbReference>
<comment type="caution">
    <text evidence="1">The sequence shown here is derived from an EMBL/GenBank/DDBJ whole genome shotgun (WGS) entry which is preliminary data.</text>
</comment>
<dbReference type="EMBL" id="CAIIXF020000004">
    <property type="protein sequence ID" value="CAH1781648.1"/>
    <property type="molecule type" value="Genomic_DNA"/>
</dbReference>
<keyword evidence="2" id="KW-1185">Reference proteome</keyword>
<dbReference type="SUPFAM" id="SSF49899">
    <property type="entry name" value="Concanavalin A-like lectins/glucanases"/>
    <property type="match status" value="1"/>
</dbReference>
<accession>A0A8J1UE00</accession>
<evidence type="ECO:0000313" key="1">
    <source>
        <dbReference type="EMBL" id="CAH1781648.1"/>
    </source>
</evidence>
<protein>
    <submittedName>
        <fullName evidence="1">Uncharacterized protein</fullName>
    </submittedName>
</protein>
<proteinExistence type="predicted"/>
<sequence length="243" mass="26564">MTTTGNTTAGFYNATGNKTSILSAAVGIWPLNGFYGADDISGYNKTVNAVGVSFANGPNGNPQGAVSFSGSSSSYIEILHTTGSHLDVRYSFTWSAFVYASVLDLCPLFMYVPPEEDVFSTYIWLTANGRFEAGLFKRNGEGLFPSAISNETIRQNVWYYLSVVYEYNTGLLTLVQDGDVVNEVTYSPRTEIATMSKIRIGARVETDNRAFNGRMSCVQLYNKALSIKDILNAKDISGFGCHF</sequence>
<dbReference type="AlphaFoldDB" id="A0A8J1UE00"/>
<name>A0A8J1UE00_OWEFU</name>
<dbReference type="Proteomes" id="UP000749559">
    <property type="component" value="Unassembled WGS sequence"/>
</dbReference>
<dbReference type="InterPro" id="IPR013320">
    <property type="entry name" value="ConA-like_dom_sf"/>
</dbReference>
<dbReference type="OrthoDB" id="5988334at2759"/>
<gene>
    <name evidence="1" type="ORF">OFUS_LOCUS8205</name>
</gene>